<feature type="region of interest" description="Disordered" evidence="1">
    <location>
        <begin position="1"/>
        <end position="103"/>
    </location>
</feature>
<gene>
    <name evidence="3" type="ORF">CLV63_11565</name>
</gene>
<evidence type="ECO:0000256" key="1">
    <source>
        <dbReference type="SAM" id="MobiDB-lite"/>
    </source>
</evidence>
<feature type="compositionally biased region" description="Pro residues" evidence="1">
    <location>
        <begin position="78"/>
        <end position="101"/>
    </location>
</feature>
<proteinExistence type="predicted"/>
<keyword evidence="2" id="KW-1133">Transmembrane helix</keyword>
<feature type="region of interest" description="Disordered" evidence="1">
    <location>
        <begin position="275"/>
        <end position="296"/>
    </location>
</feature>
<dbReference type="InterPro" id="IPR021454">
    <property type="entry name" value="DUF3105"/>
</dbReference>
<feature type="compositionally biased region" description="Pro residues" evidence="1">
    <location>
        <begin position="12"/>
        <end position="25"/>
    </location>
</feature>
<dbReference type="RefSeq" id="WP_245928938.1">
    <property type="nucleotide sequence ID" value="NZ_PYGA01000015.1"/>
</dbReference>
<protein>
    <submittedName>
        <fullName evidence="3">Uncharacterized protein DUF3105</fullName>
    </submittedName>
</protein>
<dbReference type="EMBL" id="PYGA01000015">
    <property type="protein sequence ID" value="PSK95405.1"/>
    <property type="molecule type" value="Genomic_DNA"/>
</dbReference>
<reference evidence="3 4" key="1">
    <citation type="submission" date="2018-03" db="EMBL/GenBank/DDBJ databases">
        <title>Genomic Encyclopedia of Archaeal and Bacterial Type Strains, Phase II (KMG-II): from individual species to whole genera.</title>
        <authorList>
            <person name="Goeker M."/>
        </authorList>
    </citation>
    <scope>NUCLEOTIDE SEQUENCE [LARGE SCALE GENOMIC DNA]</scope>
    <source>
        <strain evidence="3 4">DSM 45312</strain>
    </source>
</reference>
<comment type="caution">
    <text evidence="3">The sequence shown here is derived from an EMBL/GenBank/DDBJ whole genome shotgun (WGS) entry which is preliminary data.</text>
</comment>
<feature type="transmembrane region" description="Helical" evidence="2">
    <location>
        <begin position="108"/>
        <end position="132"/>
    </location>
</feature>
<organism evidence="3 4">
    <name type="scientific">Murinocardiopsis flavida</name>
    <dbReference type="NCBI Taxonomy" id="645275"/>
    <lineage>
        <taxon>Bacteria</taxon>
        <taxon>Bacillati</taxon>
        <taxon>Actinomycetota</taxon>
        <taxon>Actinomycetes</taxon>
        <taxon>Streptosporangiales</taxon>
        <taxon>Nocardiopsidaceae</taxon>
        <taxon>Murinocardiopsis</taxon>
    </lineage>
</organism>
<keyword evidence="2" id="KW-0812">Transmembrane</keyword>
<feature type="compositionally biased region" description="Pro residues" evidence="1">
    <location>
        <begin position="36"/>
        <end position="70"/>
    </location>
</feature>
<name>A0A2P8DDY1_9ACTN</name>
<sequence length="296" mass="30963">MVNPQDPYGHGAPPPPPNPQQPGPGPRQYEGGPGPAMAPPEGQQPPPPGPYPPGAYPPGQYPYPGGPPPGREQQHPGGAPPGPPQPPHWPPGAHPQGPPPKRGSAAPWIVVGVVVALFVLIGGGAVGAYMFLGDSTEPGPTQPGGHVADSDLDGVVSFDDLSPEHTDSPVDYPQHPPVGGEHRQEWLNCGVYDEEVPAENAVHSLEHGAVWISHDPDLPAEDVESLRGRYSTGDYLVVSPIEDLPGPVVLSAWGKQLILESADDDRVDAFIREYQQGPQTPEPGAPCSGMVGEPIE</sequence>
<feature type="compositionally biased region" description="Low complexity" evidence="1">
    <location>
        <begin position="1"/>
        <end position="11"/>
    </location>
</feature>
<dbReference type="Proteomes" id="UP000240542">
    <property type="component" value="Unassembled WGS sequence"/>
</dbReference>
<keyword evidence="4" id="KW-1185">Reference proteome</keyword>
<dbReference type="Pfam" id="PF11303">
    <property type="entry name" value="DUF3105"/>
    <property type="match status" value="1"/>
</dbReference>
<evidence type="ECO:0000313" key="4">
    <source>
        <dbReference type="Proteomes" id="UP000240542"/>
    </source>
</evidence>
<evidence type="ECO:0000313" key="3">
    <source>
        <dbReference type="EMBL" id="PSK95405.1"/>
    </source>
</evidence>
<keyword evidence="2" id="KW-0472">Membrane</keyword>
<dbReference type="AlphaFoldDB" id="A0A2P8DDY1"/>
<accession>A0A2P8DDY1</accession>
<evidence type="ECO:0000256" key="2">
    <source>
        <dbReference type="SAM" id="Phobius"/>
    </source>
</evidence>